<evidence type="ECO:0000313" key="2">
    <source>
        <dbReference type="EMBL" id="TKW15925.1"/>
    </source>
</evidence>
<organism evidence="2 3">
    <name type="scientific">Setaria viridis</name>
    <name type="common">Green bristlegrass</name>
    <name type="synonym">Setaria italica subsp. viridis</name>
    <dbReference type="NCBI Taxonomy" id="4556"/>
    <lineage>
        <taxon>Eukaryota</taxon>
        <taxon>Viridiplantae</taxon>
        <taxon>Streptophyta</taxon>
        <taxon>Embryophyta</taxon>
        <taxon>Tracheophyta</taxon>
        <taxon>Spermatophyta</taxon>
        <taxon>Magnoliopsida</taxon>
        <taxon>Liliopsida</taxon>
        <taxon>Poales</taxon>
        <taxon>Poaceae</taxon>
        <taxon>PACMAD clade</taxon>
        <taxon>Panicoideae</taxon>
        <taxon>Panicodae</taxon>
        <taxon>Paniceae</taxon>
        <taxon>Cenchrinae</taxon>
        <taxon>Setaria</taxon>
    </lineage>
</organism>
<name>A0A4U6ULA6_SETVI</name>
<accession>A0A4U6ULA6</accession>
<dbReference type="AlphaFoldDB" id="A0A4U6ULA6"/>
<dbReference type="EMBL" id="CM016556">
    <property type="protein sequence ID" value="TKW15925.1"/>
    <property type="molecule type" value="Genomic_DNA"/>
</dbReference>
<keyword evidence="1" id="KW-1133">Transmembrane helix</keyword>
<evidence type="ECO:0000313" key="3">
    <source>
        <dbReference type="Proteomes" id="UP000298652"/>
    </source>
</evidence>
<sequence>MEPKEQSWWSSVRENYRLGNGRRPVGCARCHQRADSQGTRLVYYLVFTHGRANKWTCGRASGSIIVLKFQNSATFCIVALVMMLYYMAGACRASRFGVFSEFNQMSCSSFSPFFHQSILINAAPRKDTCDVRLH</sequence>
<dbReference type="Gramene" id="TKW15925">
    <property type="protein sequence ID" value="TKW15925"/>
    <property type="gene ID" value="SEVIR_5G265000v2"/>
</dbReference>
<protein>
    <submittedName>
        <fullName evidence="2">Uncharacterized protein</fullName>
    </submittedName>
</protein>
<keyword evidence="1" id="KW-0472">Membrane</keyword>
<feature type="transmembrane region" description="Helical" evidence="1">
    <location>
        <begin position="69"/>
        <end position="88"/>
    </location>
</feature>
<keyword evidence="1" id="KW-0812">Transmembrane</keyword>
<dbReference type="Proteomes" id="UP000298652">
    <property type="component" value="Chromosome 5"/>
</dbReference>
<proteinExistence type="predicted"/>
<gene>
    <name evidence="2" type="ORF">SEVIR_5G265000v2</name>
</gene>
<evidence type="ECO:0000256" key="1">
    <source>
        <dbReference type="SAM" id="Phobius"/>
    </source>
</evidence>
<keyword evidence="3" id="KW-1185">Reference proteome</keyword>
<reference evidence="2" key="1">
    <citation type="submission" date="2019-03" db="EMBL/GenBank/DDBJ databases">
        <title>WGS assembly of Setaria viridis.</title>
        <authorList>
            <person name="Huang P."/>
            <person name="Jenkins J."/>
            <person name="Grimwood J."/>
            <person name="Barry K."/>
            <person name="Healey A."/>
            <person name="Mamidi S."/>
            <person name="Sreedasyam A."/>
            <person name="Shu S."/>
            <person name="Feldman M."/>
            <person name="Wu J."/>
            <person name="Yu Y."/>
            <person name="Chen C."/>
            <person name="Johnson J."/>
            <person name="Rokhsar D."/>
            <person name="Baxter I."/>
            <person name="Schmutz J."/>
            <person name="Brutnell T."/>
            <person name="Kellogg E."/>
        </authorList>
    </citation>
    <scope>NUCLEOTIDE SEQUENCE [LARGE SCALE GENOMIC DNA]</scope>
</reference>